<evidence type="ECO:0000313" key="2">
    <source>
        <dbReference type="Proteomes" id="UP000260025"/>
    </source>
</evidence>
<sequence length="135" mass="16696">MRYQHRLKVLQEGESWLRQELACIGLELRKEQLQELYHTQQLALRRYEWVETKEDRLFDILTPFLKSPTMALQTYMVQFKQAIWLYYHVRSHVDWHVSDEELCEILYEEYLLHHGEINRQLAFHIVRRLHTLEEE</sequence>
<dbReference type="Pfam" id="PF19848">
    <property type="entry name" value="DUF6323"/>
    <property type="match status" value="1"/>
</dbReference>
<dbReference type="OrthoDB" id="1655346at2"/>
<name>A0A3E2VVY5_CLOIN</name>
<reference evidence="1 2" key="1">
    <citation type="submission" date="2018-08" db="EMBL/GenBank/DDBJ databases">
        <title>A genome reference for cultivated species of the human gut microbiota.</title>
        <authorList>
            <person name="Zou Y."/>
            <person name="Xue W."/>
            <person name="Luo G."/>
        </authorList>
    </citation>
    <scope>NUCLEOTIDE SEQUENCE [LARGE SCALE GENOMIC DNA]</scope>
    <source>
        <strain evidence="1 2">OF01-2LB</strain>
    </source>
</reference>
<evidence type="ECO:0000313" key="1">
    <source>
        <dbReference type="EMBL" id="RGC15379.1"/>
    </source>
</evidence>
<dbReference type="RefSeq" id="WP_117443235.1">
    <property type="nucleotide sequence ID" value="NZ_JAJFEN010000003.1"/>
</dbReference>
<comment type="caution">
    <text evidence="1">The sequence shown here is derived from an EMBL/GenBank/DDBJ whole genome shotgun (WGS) entry which is preliminary data.</text>
</comment>
<accession>A0A3E2VVY5</accession>
<proteinExistence type="predicted"/>
<gene>
    <name evidence="1" type="ORF">DXA38_10985</name>
</gene>
<dbReference type="EMBL" id="QVEV01000014">
    <property type="protein sequence ID" value="RGC15379.1"/>
    <property type="molecule type" value="Genomic_DNA"/>
</dbReference>
<dbReference type="AlphaFoldDB" id="A0A3E2VVY5"/>
<dbReference type="Proteomes" id="UP000260025">
    <property type="component" value="Unassembled WGS sequence"/>
</dbReference>
<protein>
    <submittedName>
        <fullName evidence="1">Uncharacterized protein</fullName>
    </submittedName>
</protein>
<dbReference type="InterPro" id="IPR046286">
    <property type="entry name" value="DUF6323"/>
</dbReference>
<organism evidence="1 2">
    <name type="scientific">Clostridium innocuum</name>
    <dbReference type="NCBI Taxonomy" id="1522"/>
    <lineage>
        <taxon>Bacteria</taxon>
        <taxon>Bacillati</taxon>
        <taxon>Bacillota</taxon>
        <taxon>Clostridia</taxon>
        <taxon>Eubacteriales</taxon>
        <taxon>Clostridiaceae</taxon>
        <taxon>Clostridium</taxon>
    </lineage>
</organism>